<dbReference type="EMBL" id="JASCZI010272230">
    <property type="protein sequence ID" value="MED6221156.1"/>
    <property type="molecule type" value="Genomic_DNA"/>
</dbReference>
<evidence type="ECO:0000313" key="1">
    <source>
        <dbReference type="EMBL" id="MED6221156.1"/>
    </source>
</evidence>
<organism evidence="1 2">
    <name type="scientific">Stylosanthes scabra</name>
    <dbReference type="NCBI Taxonomy" id="79078"/>
    <lineage>
        <taxon>Eukaryota</taxon>
        <taxon>Viridiplantae</taxon>
        <taxon>Streptophyta</taxon>
        <taxon>Embryophyta</taxon>
        <taxon>Tracheophyta</taxon>
        <taxon>Spermatophyta</taxon>
        <taxon>Magnoliopsida</taxon>
        <taxon>eudicotyledons</taxon>
        <taxon>Gunneridae</taxon>
        <taxon>Pentapetalae</taxon>
        <taxon>rosids</taxon>
        <taxon>fabids</taxon>
        <taxon>Fabales</taxon>
        <taxon>Fabaceae</taxon>
        <taxon>Papilionoideae</taxon>
        <taxon>50 kb inversion clade</taxon>
        <taxon>dalbergioids sensu lato</taxon>
        <taxon>Dalbergieae</taxon>
        <taxon>Pterocarpus clade</taxon>
        <taxon>Stylosanthes</taxon>
    </lineage>
</organism>
<accession>A0ABU6ZGS2</accession>
<evidence type="ECO:0000313" key="2">
    <source>
        <dbReference type="Proteomes" id="UP001341840"/>
    </source>
</evidence>
<comment type="caution">
    <text evidence="1">The sequence shown here is derived from an EMBL/GenBank/DDBJ whole genome shotgun (WGS) entry which is preliminary data.</text>
</comment>
<reference evidence="1 2" key="1">
    <citation type="journal article" date="2023" name="Plants (Basel)">
        <title>Bridging the Gap: Combining Genomics and Transcriptomics Approaches to Understand Stylosanthes scabra, an Orphan Legume from the Brazilian Caatinga.</title>
        <authorList>
            <person name="Ferreira-Neto J.R.C."/>
            <person name="da Silva M.D."/>
            <person name="Binneck E."/>
            <person name="de Melo N.F."/>
            <person name="da Silva R.H."/>
            <person name="de Melo A.L.T.M."/>
            <person name="Pandolfi V."/>
            <person name="Bustamante F.O."/>
            <person name="Brasileiro-Vidal A.C."/>
            <person name="Benko-Iseppon A.M."/>
        </authorList>
    </citation>
    <scope>NUCLEOTIDE SEQUENCE [LARGE SCALE GENOMIC DNA]</scope>
    <source>
        <tissue evidence="1">Leaves</tissue>
    </source>
</reference>
<gene>
    <name evidence="1" type="ORF">PIB30_051774</name>
</gene>
<sequence>MMIYLSTFQRISLYPSAREATSATSEPFAKLAPPGQYAQTFRILCNPDCAYCVLRTTSNLLPLSTSGPSHPSLTISLSPSFSLSLSLSARRRFLTQPTCRVSACVTHCLRHPQSLPPNWSSSSLTLRGPEQVNPLHHYLTASHLTDSPSPSLSSSILSANLPRRRPLHLSLLVPASLASVVCFCRHLHLLHQVGFSP</sequence>
<dbReference type="Proteomes" id="UP001341840">
    <property type="component" value="Unassembled WGS sequence"/>
</dbReference>
<name>A0ABU6ZGS2_9FABA</name>
<protein>
    <submittedName>
        <fullName evidence="1">Uncharacterized protein</fullName>
    </submittedName>
</protein>
<keyword evidence="2" id="KW-1185">Reference proteome</keyword>
<proteinExistence type="predicted"/>